<reference evidence="1" key="1">
    <citation type="journal article" date="2021" name="Proc. Natl. Acad. Sci. U.S.A.">
        <title>A Catalog of Tens of Thousands of Viruses from Human Metagenomes Reveals Hidden Associations with Chronic Diseases.</title>
        <authorList>
            <person name="Tisza M.J."/>
            <person name="Buck C.B."/>
        </authorList>
    </citation>
    <scope>NUCLEOTIDE SEQUENCE</scope>
    <source>
        <strain evidence="1">Ct3Mm15</strain>
    </source>
</reference>
<dbReference type="Pfam" id="PF25310">
    <property type="entry name" value="VG15"/>
    <property type="match status" value="1"/>
</dbReference>
<dbReference type="EMBL" id="BK057802">
    <property type="protein sequence ID" value="DAE92541.1"/>
    <property type="molecule type" value="Genomic_DNA"/>
</dbReference>
<protein>
    <submittedName>
        <fullName evidence="1">Minor capsid protein</fullName>
    </submittedName>
</protein>
<accession>A0A8S5RTG6</accession>
<sequence>MAYVDELTPEAGRNLLIDALPQLVSSYGDIASAQALEWYADLREAERVPTSFTPRAASGVEAEKVVAETRRLAGGLWEGQTVEVTRRLADRLNLWVHYASRETIVLNSQLDPTQARFARVPRGPKTCAFCEMLASRGFVYASSNTAGEINKFHSHCDCEIVPSWKGRTAFIHGYDPDAMYDRYRAARELVIESGGDRNDEYLITEKMRRLFPEKYKDGVGAGGRSSGIGRAWRADE</sequence>
<proteinExistence type="predicted"/>
<evidence type="ECO:0000313" key="1">
    <source>
        <dbReference type="EMBL" id="DAE92541.1"/>
    </source>
</evidence>
<dbReference type="InterPro" id="IPR057369">
    <property type="entry name" value="VG15"/>
</dbReference>
<name>A0A8S5RTG6_9CAUD</name>
<organism evidence="1">
    <name type="scientific">Siphoviridae sp. ct3Mm15</name>
    <dbReference type="NCBI Taxonomy" id="2827558"/>
    <lineage>
        <taxon>Viruses</taxon>
        <taxon>Duplodnaviria</taxon>
        <taxon>Heunggongvirae</taxon>
        <taxon>Uroviricota</taxon>
        <taxon>Caudoviricetes</taxon>
    </lineage>
</organism>